<evidence type="ECO:0000259" key="18">
    <source>
        <dbReference type="PROSITE" id="PS51481"/>
    </source>
</evidence>
<evidence type="ECO:0000256" key="13">
    <source>
        <dbReference type="ARBA" id="ARBA00048898"/>
    </source>
</evidence>
<dbReference type="Proteomes" id="UP001342314">
    <property type="component" value="Unassembled WGS sequence"/>
</dbReference>
<keyword evidence="7" id="KW-0547">Nucleotide-binding</keyword>
<evidence type="ECO:0000256" key="1">
    <source>
        <dbReference type="ARBA" id="ARBA00003264"/>
    </source>
</evidence>
<evidence type="ECO:0000259" key="17">
    <source>
        <dbReference type="PROSITE" id="PS51480"/>
    </source>
</evidence>
<dbReference type="GO" id="GO:0005829">
    <property type="term" value="C:cytosol"/>
    <property type="evidence" value="ECO:0007669"/>
    <property type="project" value="TreeGrafter"/>
</dbReference>
<evidence type="ECO:0000256" key="4">
    <source>
        <dbReference type="ARBA" id="ARBA00022630"/>
    </source>
</evidence>
<organism evidence="19 20">
    <name type="scientific">Rhodotorula paludigena</name>
    <dbReference type="NCBI Taxonomy" id="86838"/>
    <lineage>
        <taxon>Eukaryota</taxon>
        <taxon>Fungi</taxon>
        <taxon>Dikarya</taxon>
        <taxon>Basidiomycota</taxon>
        <taxon>Pucciniomycotina</taxon>
        <taxon>Microbotryomycetes</taxon>
        <taxon>Sporidiobolales</taxon>
        <taxon>Sporidiobolaceae</taxon>
        <taxon>Rhodotorula</taxon>
    </lineage>
</organism>
<dbReference type="InterPro" id="IPR050861">
    <property type="entry name" value="Dihydroxyacetone_Kinase"/>
</dbReference>
<proteinExistence type="inferred from homology"/>
<dbReference type="FunFam" id="1.25.40.340:FF:000001">
    <property type="entry name" value="Dihydroxyacetone kinase 1"/>
    <property type="match status" value="1"/>
</dbReference>
<keyword evidence="11" id="KW-0560">Oxidoreductase</keyword>
<dbReference type="GO" id="GO:0050354">
    <property type="term" value="F:triokinase activity"/>
    <property type="evidence" value="ECO:0007669"/>
    <property type="project" value="UniProtKB-EC"/>
</dbReference>
<dbReference type="GO" id="GO:0004371">
    <property type="term" value="F:glycerone kinase activity"/>
    <property type="evidence" value="ECO:0007669"/>
    <property type="project" value="UniProtKB-EC"/>
</dbReference>
<keyword evidence="9" id="KW-0319">Glycerol metabolism</keyword>
<dbReference type="SUPFAM" id="SSF51412">
    <property type="entry name" value="Inosine monophosphate dehydrogenase (IMPDH)"/>
    <property type="match status" value="1"/>
</dbReference>
<evidence type="ECO:0000256" key="5">
    <source>
        <dbReference type="ARBA" id="ARBA00022643"/>
    </source>
</evidence>
<dbReference type="PANTHER" id="PTHR28629:SF14">
    <property type="entry name" value="DIHYDROXYACETONE KINASE 1"/>
    <property type="match status" value="1"/>
</dbReference>
<dbReference type="InterPro" id="IPR036117">
    <property type="entry name" value="DhaL_dom_sf"/>
</dbReference>
<dbReference type="SUPFAM" id="SSF82549">
    <property type="entry name" value="DAK1/DegV-like"/>
    <property type="match status" value="1"/>
</dbReference>
<evidence type="ECO:0008006" key="21">
    <source>
        <dbReference type="Google" id="ProtNLM"/>
    </source>
</evidence>
<feature type="binding site" evidence="15">
    <location>
        <begin position="51"/>
        <end position="54"/>
    </location>
    <ligand>
        <name>substrate</name>
    </ligand>
</feature>
<comment type="catalytic activity">
    <reaction evidence="13">
        <text>dihydroxyacetone + ATP = dihydroxyacetone phosphate + ADP + H(+)</text>
        <dbReference type="Rhea" id="RHEA:15773"/>
        <dbReference type="ChEBI" id="CHEBI:15378"/>
        <dbReference type="ChEBI" id="CHEBI:16016"/>
        <dbReference type="ChEBI" id="CHEBI:30616"/>
        <dbReference type="ChEBI" id="CHEBI:57642"/>
        <dbReference type="ChEBI" id="CHEBI:456216"/>
        <dbReference type="EC" id="2.7.1.29"/>
    </reaction>
</comment>
<dbReference type="EMBL" id="BQKY01000009">
    <property type="protein sequence ID" value="GJN91507.1"/>
    <property type="molecule type" value="Genomic_DNA"/>
</dbReference>
<dbReference type="InterPro" id="IPR013785">
    <property type="entry name" value="Aldolase_TIM"/>
</dbReference>
<protein>
    <recommendedName>
        <fullName evidence="21">Dihydroxyacetone kinase</fullName>
    </recommendedName>
</protein>
<comment type="function">
    <text evidence="1">Catalyzes both the phosphorylation of dihydroxyacetone and of glyceraldehyde.</text>
</comment>
<dbReference type="GO" id="GO:0005524">
    <property type="term" value="F:ATP binding"/>
    <property type="evidence" value="ECO:0007669"/>
    <property type="project" value="UniProtKB-KW"/>
</dbReference>
<comment type="similarity">
    <text evidence="3">Belongs to the dihydroxyacetone kinase (DAK) family.</text>
</comment>
<comment type="caution">
    <text evidence="19">The sequence shown here is derived from an EMBL/GenBank/DDBJ whole genome shotgun (WGS) entry which is preliminary data.</text>
</comment>
<dbReference type="SMART" id="SM01120">
    <property type="entry name" value="Dak2"/>
    <property type="match status" value="1"/>
</dbReference>
<evidence type="ECO:0000256" key="12">
    <source>
        <dbReference type="ARBA" id="ARBA00047974"/>
    </source>
</evidence>
<gene>
    <name evidence="19" type="ORF">Rhopal_004530-T1</name>
</gene>
<keyword evidence="6" id="KW-0808">Transferase</keyword>
<feature type="domain" description="DhaL" evidence="17">
    <location>
        <begin position="401"/>
        <end position="606"/>
    </location>
</feature>
<dbReference type="Gene3D" id="3.20.20.70">
    <property type="entry name" value="Aldolase class I"/>
    <property type="match status" value="1"/>
</dbReference>
<keyword evidence="10" id="KW-0067">ATP-binding</keyword>
<evidence type="ECO:0000256" key="8">
    <source>
        <dbReference type="ARBA" id="ARBA00022777"/>
    </source>
</evidence>
<dbReference type="Gene3D" id="1.25.40.340">
    <property type="match status" value="1"/>
</dbReference>
<sequence>MGKHILNTPKTAIIDSLSGLTFLNPATEVYDSTLLLRSPAKDRVHLVCGGGGGHEPAHAAFVGEGMLSAAVSGQVFASPNAGQVEKALDKLSLAKGSLIIVKNYTGDVLQFGLAKERWSATHLNDNSVRMVVVGDDVAVPRSQGALTGRRGLAGTVLTYKLAGALAAQGASIDEVEHVAKIVAERCGTIGMGLEHCHVPGTEKGEAYLKDDEAEIGMGIHNEPGIRKVSPIPSAAKLVDEFLTTITSTTDDERSYVPFKNDGQDEVILMVNNLGGLPELELGIVAKEAADWLARKKITVKRAVAGSFMTSLNLPGFSLTLLLLPREPVALPATSSATSALKFDSSLLVDLFDAPTDAPAWKWTFKGEPEMKVLKEGDENKVGKKQEKAGEEVKGPKPTDSKLFISALEAGLKALVAAEPEITRYDTIAGDGDAGLTLKAGAQGILDVIAQNGIPDDDVVAAMVAISAIVEKEMGGTSGGLYAIGLSGLSKGLLDAAKEKSSDTAGKEVWARALELALNTLYNYTRARPPSRTLVDPLSSFILTFSASPSDGLTHAFKAAHEAAEATRDLDAKAGRAAYVDQEKIREAAVPDAGAWGVWTLLQGIQKIIGAIETKLTQALGIKRPIVQGGMMWVGLPKLVAAVSNAGGLGILTGLTAGSPEGLRKSIREVRSLTDKPFAVNLTFLPSISPPPYEEYAKVIVEEKVKIAETAGGPAAIPIIKYLKSKGLIVIHKCTAVRHAQAAEKVGVDFLSIDGFECAGHPGEDDVGGLLLLALAARKLKTPYIASGGIGDGRGLAAAISLGAEGVNCGTVFMATTESYIHDNIKKAMVEASELDTTHIFRSLRNSARVFKNKIATEVVAKERRPGGVEFPELAPLVSGARGKKVYDEGDPDAGVWSSSGVLGLIDDIPSCAELLERMERDAEKILVEGATKVKRESKL</sequence>
<keyword evidence="4" id="KW-0285">Flavoprotein</keyword>
<evidence type="ECO:0000256" key="15">
    <source>
        <dbReference type="PIRSR" id="PIRSR612734-2"/>
    </source>
</evidence>
<dbReference type="InterPro" id="IPR004136">
    <property type="entry name" value="NMO"/>
</dbReference>
<dbReference type="InterPro" id="IPR012734">
    <property type="entry name" value="DhaK_ATP"/>
</dbReference>
<keyword evidence="20" id="KW-1185">Reference proteome</keyword>
<evidence type="ECO:0000256" key="6">
    <source>
        <dbReference type="ARBA" id="ARBA00022679"/>
    </source>
</evidence>
<feature type="region of interest" description="Disordered" evidence="16">
    <location>
        <begin position="376"/>
        <end position="396"/>
    </location>
</feature>
<evidence type="ECO:0000256" key="2">
    <source>
        <dbReference type="ARBA" id="ARBA00004778"/>
    </source>
</evidence>
<dbReference type="InterPro" id="IPR004007">
    <property type="entry name" value="DhaL_dom"/>
</dbReference>
<dbReference type="Gene3D" id="3.30.1180.20">
    <property type="entry name" value="Dihydroxyacetone kinase, domain 2"/>
    <property type="match status" value="1"/>
</dbReference>
<dbReference type="FunFam" id="3.30.1180.20:FF:000001">
    <property type="entry name" value="Dihydroxyacetone kinase 1"/>
    <property type="match status" value="1"/>
</dbReference>
<dbReference type="Gene3D" id="3.40.50.10440">
    <property type="entry name" value="Dihydroxyacetone kinase, domain 1"/>
    <property type="match status" value="1"/>
</dbReference>
<evidence type="ECO:0000256" key="3">
    <source>
        <dbReference type="ARBA" id="ARBA00008757"/>
    </source>
</evidence>
<dbReference type="PROSITE" id="PS51480">
    <property type="entry name" value="DHAL"/>
    <property type="match status" value="1"/>
</dbReference>
<evidence type="ECO:0000256" key="10">
    <source>
        <dbReference type="ARBA" id="ARBA00022840"/>
    </source>
</evidence>
<dbReference type="Pfam" id="PF02733">
    <property type="entry name" value="Dak1"/>
    <property type="match status" value="1"/>
</dbReference>
<dbReference type="CDD" id="cd04730">
    <property type="entry name" value="NPD_like"/>
    <property type="match status" value="1"/>
</dbReference>
<dbReference type="GO" id="GO:0018580">
    <property type="term" value="F:nitronate monooxygenase activity"/>
    <property type="evidence" value="ECO:0007669"/>
    <property type="project" value="InterPro"/>
</dbReference>
<evidence type="ECO:0000256" key="14">
    <source>
        <dbReference type="PIRSR" id="PIRSR612734-1"/>
    </source>
</evidence>
<evidence type="ECO:0000313" key="19">
    <source>
        <dbReference type="EMBL" id="GJN91507.1"/>
    </source>
</evidence>
<dbReference type="PROSITE" id="PS51481">
    <property type="entry name" value="DHAK"/>
    <property type="match status" value="1"/>
</dbReference>
<dbReference type="AlphaFoldDB" id="A0AAV5GR53"/>
<feature type="domain" description="DhaK" evidence="18">
    <location>
        <begin position="8"/>
        <end position="360"/>
    </location>
</feature>
<dbReference type="Pfam" id="PF02734">
    <property type="entry name" value="Dak2"/>
    <property type="match status" value="1"/>
</dbReference>
<reference evidence="19 20" key="1">
    <citation type="submission" date="2021-12" db="EMBL/GenBank/DDBJ databases">
        <title>High titer production of polyol ester of fatty acids by Rhodotorula paludigena BS15 towards product separation-free biomass refinery.</title>
        <authorList>
            <person name="Mano J."/>
            <person name="Ono H."/>
            <person name="Tanaka T."/>
            <person name="Naito K."/>
            <person name="Sushida H."/>
            <person name="Ike M."/>
            <person name="Tokuyasu K."/>
            <person name="Kitaoka M."/>
        </authorList>
    </citation>
    <scope>NUCLEOTIDE SEQUENCE [LARGE SCALE GENOMIC DNA]</scope>
    <source>
        <strain evidence="19 20">BS15</strain>
    </source>
</reference>
<dbReference type="Pfam" id="PF03060">
    <property type="entry name" value="NMO"/>
    <property type="match status" value="1"/>
</dbReference>
<dbReference type="GO" id="GO:0019563">
    <property type="term" value="P:glycerol catabolic process"/>
    <property type="evidence" value="ECO:0007669"/>
    <property type="project" value="TreeGrafter"/>
</dbReference>
<keyword evidence="8" id="KW-0418">Kinase</keyword>
<comment type="catalytic activity">
    <reaction evidence="12">
        <text>D-glyceraldehyde + ATP = D-glyceraldehyde 3-phosphate + ADP + H(+)</text>
        <dbReference type="Rhea" id="RHEA:13941"/>
        <dbReference type="ChEBI" id="CHEBI:15378"/>
        <dbReference type="ChEBI" id="CHEBI:17378"/>
        <dbReference type="ChEBI" id="CHEBI:30616"/>
        <dbReference type="ChEBI" id="CHEBI:59776"/>
        <dbReference type="ChEBI" id="CHEBI:456216"/>
        <dbReference type="EC" id="2.7.1.28"/>
    </reaction>
</comment>
<feature type="binding site" evidence="15">
    <location>
        <position position="107"/>
    </location>
    <ligand>
        <name>substrate</name>
    </ligand>
</feature>
<dbReference type="SUPFAM" id="SSF101473">
    <property type="entry name" value="DhaL-like"/>
    <property type="match status" value="1"/>
</dbReference>
<feature type="binding site" evidence="15">
    <location>
        <position position="102"/>
    </location>
    <ligand>
        <name>substrate</name>
    </ligand>
</feature>
<comment type="pathway">
    <text evidence="2">Polyol metabolism; glycerol fermentation; glycerone phosphate from glycerol (oxidative route): step 2/2.</text>
</comment>
<dbReference type="NCBIfam" id="TIGR02361">
    <property type="entry name" value="dak_ATP"/>
    <property type="match status" value="1"/>
</dbReference>
<keyword evidence="5" id="KW-0288">FMN</keyword>
<evidence type="ECO:0000313" key="20">
    <source>
        <dbReference type="Proteomes" id="UP001342314"/>
    </source>
</evidence>
<evidence type="ECO:0000256" key="7">
    <source>
        <dbReference type="ARBA" id="ARBA00022741"/>
    </source>
</evidence>
<name>A0AAV5GR53_9BASI</name>
<evidence type="ECO:0000256" key="9">
    <source>
        <dbReference type="ARBA" id="ARBA00022798"/>
    </source>
</evidence>
<dbReference type="PANTHER" id="PTHR28629">
    <property type="entry name" value="TRIOKINASE/FMN CYCLASE"/>
    <property type="match status" value="1"/>
</dbReference>
<evidence type="ECO:0000256" key="16">
    <source>
        <dbReference type="SAM" id="MobiDB-lite"/>
    </source>
</evidence>
<accession>A0AAV5GR53</accession>
<evidence type="ECO:0000256" key="11">
    <source>
        <dbReference type="ARBA" id="ARBA00023002"/>
    </source>
</evidence>
<dbReference type="FunFam" id="3.40.50.10440:FF:000001">
    <property type="entry name" value="Dihydroxyacetone kinase, DhaK subunit"/>
    <property type="match status" value="1"/>
</dbReference>
<feature type="active site" description="Tele-hemiaminal-histidine intermediate" evidence="14">
    <location>
        <position position="220"/>
    </location>
</feature>
<dbReference type="InterPro" id="IPR004006">
    <property type="entry name" value="DhaK_dom"/>
</dbReference>